<dbReference type="Proteomes" id="UP000480178">
    <property type="component" value="Chromosome"/>
</dbReference>
<accession>A0A6C0GH64</accession>
<evidence type="ECO:0000313" key="2">
    <source>
        <dbReference type="Proteomes" id="UP000480178"/>
    </source>
</evidence>
<reference evidence="1 2" key="1">
    <citation type="submission" date="2020-01" db="EMBL/GenBank/DDBJ databases">
        <authorList>
            <person name="Kim M.K."/>
        </authorList>
    </citation>
    <scope>NUCLEOTIDE SEQUENCE [LARGE SCALE GENOMIC DNA]</scope>
    <source>
        <strain evidence="1 2">172606-1</strain>
    </source>
</reference>
<organism evidence="1 2">
    <name type="scientific">Rhodocytophaga rosea</name>
    <dbReference type="NCBI Taxonomy" id="2704465"/>
    <lineage>
        <taxon>Bacteria</taxon>
        <taxon>Pseudomonadati</taxon>
        <taxon>Bacteroidota</taxon>
        <taxon>Cytophagia</taxon>
        <taxon>Cytophagales</taxon>
        <taxon>Rhodocytophagaceae</taxon>
        <taxon>Rhodocytophaga</taxon>
    </lineage>
</organism>
<dbReference type="EMBL" id="CP048222">
    <property type="protein sequence ID" value="QHT67401.1"/>
    <property type="molecule type" value="Genomic_DNA"/>
</dbReference>
<keyword evidence="2" id="KW-1185">Reference proteome</keyword>
<dbReference type="AlphaFoldDB" id="A0A6C0GH64"/>
<dbReference type="RefSeq" id="WP_162443432.1">
    <property type="nucleotide sequence ID" value="NZ_CP048222.1"/>
</dbReference>
<evidence type="ECO:0000313" key="1">
    <source>
        <dbReference type="EMBL" id="QHT67401.1"/>
    </source>
</evidence>
<gene>
    <name evidence="1" type="ORF">GXP67_12535</name>
</gene>
<sequence>MKKNSNKKSIIIHPNFDSELNLQLYQYIFACVFYYYTVGKKQEWHRLPLVTIRRYMGCDSILVQTARGSLQTKGILIKNSNNLDEYKLSDKFIEWQSPGSSNAETNYSVDMDELEENNYSQVVEKATKADEVEELFDYKYCIRNKEILVKKLTSVIDSIYYKYPEYNALHGGLDCKFMILAKAICYQLTTDKEREKGFKYWQAPYFLLNYPDIYKKKLVDGITQLLTFSGPQLSNTISKSRIIPGYRILLNKNRNRKLSELIIDFILEECRKNDYREKVTELNIK</sequence>
<dbReference type="KEGG" id="rhoz:GXP67_12535"/>
<name>A0A6C0GH64_9BACT</name>
<proteinExistence type="predicted"/>
<protein>
    <submittedName>
        <fullName evidence="1">Uncharacterized protein</fullName>
    </submittedName>
</protein>